<comment type="caution">
    <text evidence="8">The sequence shown here is derived from an EMBL/GenBank/DDBJ whole genome shotgun (WGS) entry which is preliminary data.</text>
</comment>
<dbReference type="OrthoDB" id="76265at2759"/>
<feature type="domain" description="Fe2OG dioxygenase" evidence="7">
    <location>
        <begin position="133"/>
        <end position="228"/>
    </location>
</feature>
<evidence type="ECO:0000256" key="4">
    <source>
        <dbReference type="ARBA" id="ARBA00022964"/>
    </source>
</evidence>
<dbReference type="SMART" id="SM00702">
    <property type="entry name" value="P4Hc"/>
    <property type="match status" value="1"/>
</dbReference>
<evidence type="ECO:0000256" key="3">
    <source>
        <dbReference type="ARBA" id="ARBA00022896"/>
    </source>
</evidence>
<dbReference type="Proteomes" id="UP000241769">
    <property type="component" value="Unassembled WGS sequence"/>
</dbReference>
<dbReference type="Gene3D" id="2.60.120.620">
    <property type="entry name" value="q2cbj1_9rhob like domain"/>
    <property type="match status" value="1"/>
</dbReference>
<evidence type="ECO:0000256" key="1">
    <source>
        <dbReference type="ARBA" id="ARBA00001961"/>
    </source>
</evidence>
<dbReference type="STRING" id="1890364.A0A2P6NKC0"/>
<dbReference type="GO" id="GO:0031543">
    <property type="term" value="F:peptidyl-proline dioxygenase activity"/>
    <property type="evidence" value="ECO:0007669"/>
    <property type="project" value="TreeGrafter"/>
</dbReference>
<keyword evidence="6" id="KW-0408">Iron</keyword>
<evidence type="ECO:0000259" key="7">
    <source>
        <dbReference type="PROSITE" id="PS51471"/>
    </source>
</evidence>
<gene>
    <name evidence="8" type="ORF">PROFUN_08259</name>
</gene>
<dbReference type="InterPro" id="IPR005123">
    <property type="entry name" value="Oxoglu/Fe-dep_dioxygenase_dom"/>
</dbReference>
<reference evidence="8 9" key="1">
    <citation type="journal article" date="2018" name="Genome Biol. Evol.">
        <title>Multiple Roots of Fruiting Body Formation in Amoebozoa.</title>
        <authorList>
            <person name="Hillmann F."/>
            <person name="Forbes G."/>
            <person name="Novohradska S."/>
            <person name="Ferling I."/>
            <person name="Riege K."/>
            <person name="Groth M."/>
            <person name="Westermann M."/>
            <person name="Marz M."/>
            <person name="Spaller T."/>
            <person name="Winckler T."/>
            <person name="Schaap P."/>
            <person name="Glockner G."/>
        </authorList>
    </citation>
    <scope>NUCLEOTIDE SEQUENCE [LARGE SCALE GENOMIC DNA]</scope>
    <source>
        <strain evidence="8 9">Jena</strain>
    </source>
</reference>
<dbReference type="PROSITE" id="PS51471">
    <property type="entry name" value="FE2OG_OXY"/>
    <property type="match status" value="1"/>
</dbReference>
<evidence type="ECO:0000313" key="9">
    <source>
        <dbReference type="Proteomes" id="UP000241769"/>
    </source>
</evidence>
<dbReference type="InterPro" id="IPR044862">
    <property type="entry name" value="Pro_4_hyd_alph_FE2OG_OXY"/>
</dbReference>
<dbReference type="InParanoid" id="A0A2P6NKC0"/>
<evidence type="ECO:0000313" key="8">
    <source>
        <dbReference type="EMBL" id="PRP84394.1"/>
    </source>
</evidence>
<keyword evidence="5" id="KW-0560">Oxidoreductase</keyword>
<evidence type="ECO:0000256" key="5">
    <source>
        <dbReference type="ARBA" id="ARBA00023002"/>
    </source>
</evidence>
<keyword evidence="4" id="KW-0223">Dioxygenase</keyword>
<dbReference type="EMBL" id="MDYQ01000064">
    <property type="protein sequence ID" value="PRP84394.1"/>
    <property type="molecule type" value="Genomic_DNA"/>
</dbReference>
<proteinExistence type="predicted"/>
<evidence type="ECO:0000256" key="2">
    <source>
        <dbReference type="ARBA" id="ARBA00022723"/>
    </source>
</evidence>
<comment type="cofactor">
    <cofactor evidence="1">
        <name>L-ascorbate</name>
        <dbReference type="ChEBI" id="CHEBI:38290"/>
    </cofactor>
</comment>
<dbReference type="Pfam" id="PF13640">
    <property type="entry name" value="2OG-FeII_Oxy_3"/>
    <property type="match status" value="1"/>
</dbReference>
<sequence length="228" mass="26402">MSKDIELLPAYDFRGHLSKNPNYARKLRKFSINELEALDGDGWIIKDNFFGQDVSVVRTEAESYYQEGRLQSSEMGQHTGAWNDNKTRGDVIIWLNGDRRNALEEKSPIMNKLIQKIDSLRKELNEACELDSHHTQIQLACYPGSATHYVTHLDSYVGGARRRVTVLYYMNLGWKPEDGGCLRIHKSDGTTFDVEPIADRLLVFQSRRVWHEVLPSYSHRYALATWFY</sequence>
<keyword evidence="9" id="KW-1185">Reference proteome</keyword>
<dbReference type="PANTHER" id="PTHR12907">
    <property type="entry name" value="EGL NINE HOMOLOG-RELATED"/>
    <property type="match status" value="1"/>
</dbReference>
<dbReference type="GO" id="GO:0071456">
    <property type="term" value="P:cellular response to hypoxia"/>
    <property type="evidence" value="ECO:0007669"/>
    <property type="project" value="TreeGrafter"/>
</dbReference>
<keyword evidence="3" id="KW-0847">Vitamin C</keyword>
<keyword evidence="2" id="KW-0479">Metal-binding</keyword>
<dbReference type="GO" id="GO:0008198">
    <property type="term" value="F:ferrous iron binding"/>
    <property type="evidence" value="ECO:0007669"/>
    <property type="project" value="TreeGrafter"/>
</dbReference>
<evidence type="ECO:0000256" key="6">
    <source>
        <dbReference type="ARBA" id="ARBA00023004"/>
    </source>
</evidence>
<dbReference type="InterPro" id="IPR006620">
    <property type="entry name" value="Pro_4_hyd_alph"/>
</dbReference>
<dbReference type="AlphaFoldDB" id="A0A2P6NKC0"/>
<name>A0A2P6NKC0_9EUKA</name>
<accession>A0A2P6NKC0</accession>
<dbReference type="InterPro" id="IPR051559">
    <property type="entry name" value="HIF_prolyl_hydroxylases"/>
</dbReference>
<protein>
    <submittedName>
        <fullName evidence="8">2OG-Fe(II) Oxygenase</fullName>
    </submittedName>
</protein>
<dbReference type="GO" id="GO:0031418">
    <property type="term" value="F:L-ascorbic acid binding"/>
    <property type="evidence" value="ECO:0007669"/>
    <property type="project" value="UniProtKB-KW"/>
</dbReference>
<dbReference type="PANTHER" id="PTHR12907:SF26">
    <property type="entry name" value="HIF PROLYL HYDROXYLASE, ISOFORM C"/>
    <property type="match status" value="1"/>
</dbReference>
<organism evidence="8 9">
    <name type="scientific">Planoprotostelium fungivorum</name>
    <dbReference type="NCBI Taxonomy" id="1890364"/>
    <lineage>
        <taxon>Eukaryota</taxon>
        <taxon>Amoebozoa</taxon>
        <taxon>Evosea</taxon>
        <taxon>Variosea</taxon>
        <taxon>Cavosteliida</taxon>
        <taxon>Cavosteliaceae</taxon>
        <taxon>Planoprotostelium</taxon>
    </lineage>
</organism>
<dbReference type="FunCoup" id="A0A2P6NKC0">
    <property type="interactions" value="59"/>
</dbReference>